<feature type="chain" id="PRO_5012632435" evidence="2">
    <location>
        <begin position="22"/>
        <end position="200"/>
    </location>
</feature>
<reference evidence="4" key="1">
    <citation type="submission" date="2017-09" db="EMBL/GenBank/DDBJ databases">
        <authorList>
            <person name="Varghese N."/>
            <person name="Submissions S."/>
        </authorList>
    </citation>
    <scope>NUCLEOTIDE SEQUENCE [LARGE SCALE GENOMIC DNA]</scope>
    <source>
        <strain evidence="4">C7</strain>
    </source>
</reference>
<dbReference type="Gene3D" id="2.60.40.1880">
    <property type="entry name" value="Invasion associated locus B (IalB) protein"/>
    <property type="match status" value="1"/>
</dbReference>
<dbReference type="Pfam" id="PF06776">
    <property type="entry name" value="IalB"/>
    <property type="match status" value="1"/>
</dbReference>
<dbReference type="InterPro" id="IPR038696">
    <property type="entry name" value="IalB_sf"/>
</dbReference>
<dbReference type="AlphaFoldDB" id="A0A2C9CYM2"/>
<keyword evidence="4" id="KW-1185">Reference proteome</keyword>
<dbReference type="OrthoDB" id="9797912at2"/>
<proteinExistence type="predicted"/>
<dbReference type="InterPro" id="IPR010642">
    <property type="entry name" value="Invasion_prot_B"/>
</dbReference>
<gene>
    <name evidence="3" type="ORF">SAMN06273572_11253</name>
</gene>
<protein>
    <submittedName>
        <fullName evidence="3">Invasion protein IalB, involved in pathogenesis</fullName>
    </submittedName>
</protein>
<evidence type="ECO:0000256" key="2">
    <source>
        <dbReference type="SAM" id="SignalP"/>
    </source>
</evidence>
<feature type="signal peptide" evidence="2">
    <location>
        <begin position="1"/>
        <end position="21"/>
    </location>
</feature>
<name>A0A2C9CYM2_9RHOB</name>
<keyword evidence="2" id="KW-0732">Signal</keyword>
<dbReference type="Proteomes" id="UP000220034">
    <property type="component" value="Unassembled WGS sequence"/>
</dbReference>
<evidence type="ECO:0000313" key="4">
    <source>
        <dbReference type="Proteomes" id="UP000220034"/>
    </source>
</evidence>
<organism evidence="3 4">
    <name type="scientific">Pontivivens marinum</name>
    <dbReference type="NCBI Taxonomy" id="1690039"/>
    <lineage>
        <taxon>Bacteria</taxon>
        <taxon>Pseudomonadati</taxon>
        <taxon>Pseudomonadota</taxon>
        <taxon>Alphaproteobacteria</taxon>
        <taxon>Rhodobacterales</taxon>
        <taxon>Paracoccaceae</taxon>
        <taxon>Pontivivens</taxon>
    </lineage>
</organism>
<dbReference type="EMBL" id="OCTN01000012">
    <property type="protein sequence ID" value="SOH95559.1"/>
    <property type="molecule type" value="Genomic_DNA"/>
</dbReference>
<feature type="region of interest" description="Disordered" evidence="1">
    <location>
        <begin position="30"/>
        <end position="53"/>
    </location>
</feature>
<sequence>MTFRAIAITALLCSLGTGLYAQSGPTTGFSAPAPAAPAPAPEPEPTVSPTASVERTGAVPDTVTNQFNDWELRCVGETEECILFQVANNDLGRPAAEFTIIKLASGSNAVAGVTAVFPLGVILPEGVVFRVDNGRAQQFQYSFCVESGCVSRFGLNQGQIDSMKAGNNLTLTVAAINVQENPITLTISLAGFTAAYNALQ</sequence>
<dbReference type="RefSeq" id="WP_097932141.1">
    <property type="nucleotide sequence ID" value="NZ_OCTN01000012.1"/>
</dbReference>
<evidence type="ECO:0000313" key="3">
    <source>
        <dbReference type="EMBL" id="SOH95559.1"/>
    </source>
</evidence>
<feature type="compositionally biased region" description="Pro residues" evidence="1">
    <location>
        <begin position="34"/>
        <end position="46"/>
    </location>
</feature>
<evidence type="ECO:0000256" key="1">
    <source>
        <dbReference type="SAM" id="MobiDB-lite"/>
    </source>
</evidence>
<accession>A0A2C9CYM2</accession>